<dbReference type="InParanoid" id="A0A482WKX0"/>
<protein>
    <submittedName>
        <fullName evidence="2">Uncharacterized protein</fullName>
    </submittedName>
</protein>
<evidence type="ECO:0000313" key="2">
    <source>
        <dbReference type="EMBL" id="RZF34187.1"/>
    </source>
</evidence>
<proteinExistence type="predicted"/>
<dbReference type="AlphaFoldDB" id="A0A482WKX0"/>
<keyword evidence="3" id="KW-1185">Reference proteome</keyword>
<gene>
    <name evidence="2" type="ORF">LSTR_LSTR003597</name>
</gene>
<name>A0A482WKX0_LAOST</name>
<evidence type="ECO:0000313" key="3">
    <source>
        <dbReference type="Proteomes" id="UP000291343"/>
    </source>
</evidence>
<dbReference type="OrthoDB" id="6615977at2759"/>
<comment type="caution">
    <text evidence="2">The sequence shown here is derived from an EMBL/GenBank/DDBJ whole genome shotgun (WGS) entry which is preliminary data.</text>
</comment>
<evidence type="ECO:0000256" key="1">
    <source>
        <dbReference type="SAM" id="MobiDB-lite"/>
    </source>
</evidence>
<dbReference type="STRING" id="195883.A0A482WKX0"/>
<feature type="region of interest" description="Disordered" evidence="1">
    <location>
        <begin position="111"/>
        <end position="152"/>
    </location>
</feature>
<feature type="compositionally biased region" description="Low complexity" evidence="1">
    <location>
        <begin position="111"/>
        <end position="128"/>
    </location>
</feature>
<dbReference type="EMBL" id="QKKF02032524">
    <property type="protein sequence ID" value="RZF34187.1"/>
    <property type="molecule type" value="Genomic_DNA"/>
</dbReference>
<accession>A0A482WKX0</accession>
<organism evidence="2 3">
    <name type="scientific">Laodelphax striatellus</name>
    <name type="common">Small brown planthopper</name>
    <name type="synonym">Delphax striatella</name>
    <dbReference type="NCBI Taxonomy" id="195883"/>
    <lineage>
        <taxon>Eukaryota</taxon>
        <taxon>Metazoa</taxon>
        <taxon>Ecdysozoa</taxon>
        <taxon>Arthropoda</taxon>
        <taxon>Hexapoda</taxon>
        <taxon>Insecta</taxon>
        <taxon>Pterygota</taxon>
        <taxon>Neoptera</taxon>
        <taxon>Paraneoptera</taxon>
        <taxon>Hemiptera</taxon>
        <taxon>Auchenorrhyncha</taxon>
        <taxon>Fulgoroidea</taxon>
        <taxon>Delphacidae</taxon>
        <taxon>Criomorphinae</taxon>
        <taxon>Laodelphax</taxon>
    </lineage>
</organism>
<reference evidence="2 3" key="1">
    <citation type="journal article" date="2017" name="Gigascience">
        <title>Genome sequence of the small brown planthopper, Laodelphax striatellus.</title>
        <authorList>
            <person name="Zhu J."/>
            <person name="Jiang F."/>
            <person name="Wang X."/>
            <person name="Yang P."/>
            <person name="Bao Y."/>
            <person name="Zhao W."/>
            <person name="Wang W."/>
            <person name="Lu H."/>
            <person name="Wang Q."/>
            <person name="Cui N."/>
            <person name="Li J."/>
            <person name="Chen X."/>
            <person name="Luo L."/>
            <person name="Yu J."/>
            <person name="Kang L."/>
            <person name="Cui F."/>
        </authorList>
    </citation>
    <scope>NUCLEOTIDE SEQUENCE [LARGE SCALE GENOMIC DNA]</scope>
    <source>
        <strain evidence="2">Lst14</strain>
    </source>
</reference>
<sequence length="260" mass="28788">MLCLKKVYRDEFLQIAILLSLLRVDRNAHLYDGHDVPAIGVGIDDFDVIHESPRGVGEVRVHPKNLDSILINHEQRVFDELNSLGRYNRINALHQDVTAYLLNVDGGEDATASADQDMSAAASNDTTTPPAPPRPPPEVVQLPMEHHDPRPSCSPILPKHEIGEEDLTQEDMALIENLWSQDVDMEAVVEPDTPDTESGCSKKSPFFGAIKPCPTEEEDPLAMRVKQEVKDEDATDEDEQGELLPWVGVDLGYSPALRNG</sequence>
<dbReference type="Proteomes" id="UP000291343">
    <property type="component" value="Unassembled WGS sequence"/>
</dbReference>
<feature type="compositionally biased region" description="Pro residues" evidence="1">
    <location>
        <begin position="129"/>
        <end position="138"/>
    </location>
</feature>